<dbReference type="NCBIfam" id="TIGR00421">
    <property type="entry name" value="ubiX_pad"/>
    <property type="match status" value="1"/>
</dbReference>
<dbReference type="EC" id="2.5.1.129" evidence="6"/>
<evidence type="ECO:0000313" key="8">
    <source>
        <dbReference type="EMBL" id="OIQ98747.1"/>
    </source>
</evidence>
<dbReference type="Gene3D" id="3.40.50.1950">
    <property type="entry name" value="Flavin prenyltransferase-like"/>
    <property type="match status" value="1"/>
</dbReference>
<dbReference type="InterPro" id="IPR036551">
    <property type="entry name" value="Flavin_trans-like"/>
</dbReference>
<dbReference type="InterPro" id="IPR004507">
    <property type="entry name" value="UbiX-like"/>
</dbReference>
<evidence type="ECO:0000256" key="1">
    <source>
        <dbReference type="ARBA" id="ARBA00022602"/>
    </source>
</evidence>
<evidence type="ECO:0000256" key="4">
    <source>
        <dbReference type="ARBA" id="ARBA00022679"/>
    </source>
</evidence>
<feature type="domain" description="Flavoprotein" evidence="7">
    <location>
        <begin position="2"/>
        <end position="173"/>
    </location>
</feature>
<evidence type="ECO:0000259" key="7">
    <source>
        <dbReference type="Pfam" id="PF02441"/>
    </source>
</evidence>
<gene>
    <name evidence="8" type="primary">pad1</name>
    <name evidence="8" type="ORF">GALL_192480</name>
</gene>
<evidence type="ECO:0000256" key="2">
    <source>
        <dbReference type="ARBA" id="ARBA00022630"/>
    </source>
</evidence>
<dbReference type="GO" id="GO:0106141">
    <property type="term" value="F:flavin prenyltransferase activity"/>
    <property type="evidence" value="ECO:0007669"/>
    <property type="project" value="UniProtKB-EC"/>
</dbReference>
<dbReference type="AlphaFoldDB" id="A0A1J5SAH0"/>
<protein>
    <recommendedName>
        <fullName evidence="6">flavin prenyltransferase</fullName>
        <ecNumber evidence="6">2.5.1.129</ecNumber>
    </recommendedName>
</protein>
<name>A0A1J5SAH0_9ZZZZ</name>
<proteinExistence type="inferred from homology"/>
<reference evidence="8" key="1">
    <citation type="submission" date="2016-10" db="EMBL/GenBank/DDBJ databases">
        <title>Sequence of Gallionella enrichment culture.</title>
        <authorList>
            <person name="Poehlein A."/>
            <person name="Muehling M."/>
            <person name="Daniel R."/>
        </authorList>
    </citation>
    <scope>NUCLEOTIDE SEQUENCE</scope>
</reference>
<evidence type="ECO:0000256" key="3">
    <source>
        <dbReference type="ARBA" id="ARBA00022643"/>
    </source>
</evidence>
<sequence length="205" mass="22661">MKRLIVGITGATGAIFGIRLLEALKDTDVETHLILSKWAIQTIEHETTYTVKQVRALASVDHAEGNMGASVSSGSFVTEGMVIMPCSMRSLAAIAHGTGDHLVHRAADVILKERRRLVLVAREMPLSDVHLENMLKLSRMGVTIMPPMPAFYNHPESLDDMVDHIVARVLDQFGISVDFARRWEGQMRGKKVAQLQPQLQVSPNT</sequence>
<dbReference type="PANTHER" id="PTHR43374:SF1">
    <property type="entry name" value="FLAVIN PRENYLTRANSFERASE PAD1, MITOCHONDRIAL"/>
    <property type="match status" value="1"/>
</dbReference>
<keyword evidence="2" id="KW-0285">Flavoprotein</keyword>
<dbReference type="PANTHER" id="PTHR43374">
    <property type="entry name" value="FLAVIN PRENYLTRANSFERASE"/>
    <property type="match status" value="1"/>
</dbReference>
<accession>A0A1J5SAH0</accession>
<comment type="similarity">
    <text evidence="5">Belongs to the UbiX/PAD1 family.</text>
</comment>
<dbReference type="InterPro" id="IPR003382">
    <property type="entry name" value="Flavoprotein"/>
</dbReference>
<comment type="caution">
    <text evidence="8">The sequence shown here is derived from an EMBL/GenBank/DDBJ whole genome shotgun (WGS) entry which is preliminary data.</text>
</comment>
<organism evidence="8">
    <name type="scientific">mine drainage metagenome</name>
    <dbReference type="NCBI Taxonomy" id="410659"/>
    <lineage>
        <taxon>unclassified sequences</taxon>
        <taxon>metagenomes</taxon>
        <taxon>ecological metagenomes</taxon>
    </lineage>
</organism>
<dbReference type="FunFam" id="3.40.50.1950:FF:000001">
    <property type="entry name" value="Flavin prenyltransferase UbiX"/>
    <property type="match status" value="1"/>
</dbReference>
<keyword evidence="3" id="KW-0288">FMN</keyword>
<keyword evidence="8" id="KW-0456">Lyase</keyword>
<evidence type="ECO:0000256" key="5">
    <source>
        <dbReference type="ARBA" id="ARBA00060793"/>
    </source>
</evidence>
<keyword evidence="1" id="KW-0637">Prenyltransferase</keyword>
<dbReference type="GO" id="GO:0016831">
    <property type="term" value="F:carboxy-lyase activity"/>
    <property type="evidence" value="ECO:0007669"/>
    <property type="project" value="TreeGrafter"/>
</dbReference>
<dbReference type="Pfam" id="PF02441">
    <property type="entry name" value="Flavoprotein"/>
    <property type="match status" value="1"/>
</dbReference>
<dbReference type="HAMAP" id="MF_01984">
    <property type="entry name" value="ubiX_pad"/>
    <property type="match status" value="1"/>
</dbReference>
<dbReference type="EMBL" id="MLJW01000115">
    <property type="protein sequence ID" value="OIQ98747.1"/>
    <property type="molecule type" value="Genomic_DNA"/>
</dbReference>
<dbReference type="NCBIfam" id="NF004685">
    <property type="entry name" value="PRK06029.1"/>
    <property type="match status" value="1"/>
</dbReference>
<keyword evidence="4" id="KW-0808">Transferase</keyword>
<dbReference type="SUPFAM" id="SSF52507">
    <property type="entry name" value="Homo-oligomeric flavin-containing Cys decarboxylases, HFCD"/>
    <property type="match status" value="1"/>
</dbReference>
<evidence type="ECO:0000256" key="6">
    <source>
        <dbReference type="ARBA" id="ARBA00066834"/>
    </source>
</evidence>